<evidence type="ECO:0000256" key="4">
    <source>
        <dbReference type="SAM" id="SignalP"/>
    </source>
</evidence>
<protein>
    <submittedName>
        <fullName evidence="6">Multidrug transporter</fullName>
    </submittedName>
</protein>
<dbReference type="Pfam" id="PF25990">
    <property type="entry name" value="Beta-barrel_YknX"/>
    <property type="match status" value="1"/>
</dbReference>
<organism evidence="6 7">
    <name type="scientific">Effusibacillus lacus</name>
    <dbReference type="NCBI Taxonomy" id="1348429"/>
    <lineage>
        <taxon>Bacteria</taxon>
        <taxon>Bacillati</taxon>
        <taxon>Bacillota</taxon>
        <taxon>Bacilli</taxon>
        <taxon>Bacillales</taxon>
        <taxon>Alicyclobacillaceae</taxon>
        <taxon>Effusibacillus</taxon>
    </lineage>
</organism>
<dbReference type="Gene3D" id="2.40.50.100">
    <property type="match status" value="2"/>
</dbReference>
<keyword evidence="4" id="KW-0732">Signal</keyword>
<gene>
    <name evidence="6" type="ORF">EFBL_1710</name>
</gene>
<dbReference type="PANTHER" id="PTHR32347:SF23">
    <property type="entry name" value="BLL5650 PROTEIN"/>
    <property type="match status" value="1"/>
</dbReference>
<keyword evidence="2 3" id="KW-0175">Coiled coil</keyword>
<feature type="signal peptide" evidence="4">
    <location>
        <begin position="1"/>
        <end position="22"/>
    </location>
</feature>
<dbReference type="EMBL" id="BDUF01000046">
    <property type="protein sequence ID" value="GAX90084.1"/>
    <property type="molecule type" value="Genomic_DNA"/>
</dbReference>
<evidence type="ECO:0000259" key="5">
    <source>
        <dbReference type="Pfam" id="PF25990"/>
    </source>
</evidence>
<feature type="coiled-coil region" evidence="3">
    <location>
        <begin position="74"/>
        <end position="268"/>
    </location>
</feature>
<evidence type="ECO:0000313" key="6">
    <source>
        <dbReference type="EMBL" id="GAX90084.1"/>
    </source>
</evidence>
<dbReference type="SUPFAM" id="SSF111369">
    <property type="entry name" value="HlyD-like secretion proteins"/>
    <property type="match status" value="2"/>
</dbReference>
<dbReference type="InterPro" id="IPR050465">
    <property type="entry name" value="UPF0194_transport"/>
</dbReference>
<keyword evidence="7" id="KW-1185">Reference proteome</keyword>
<feature type="chain" id="PRO_5039134013" evidence="4">
    <location>
        <begin position="23"/>
        <end position="391"/>
    </location>
</feature>
<dbReference type="Gene3D" id="2.40.30.170">
    <property type="match status" value="1"/>
</dbReference>
<comment type="caution">
    <text evidence="6">The sequence shown here is derived from an EMBL/GenBank/DDBJ whole genome shotgun (WGS) entry which is preliminary data.</text>
</comment>
<evidence type="ECO:0000256" key="1">
    <source>
        <dbReference type="ARBA" id="ARBA00004196"/>
    </source>
</evidence>
<evidence type="ECO:0000256" key="3">
    <source>
        <dbReference type="SAM" id="Coils"/>
    </source>
</evidence>
<evidence type="ECO:0000313" key="7">
    <source>
        <dbReference type="Proteomes" id="UP000217785"/>
    </source>
</evidence>
<dbReference type="InterPro" id="IPR058636">
    <property type="entry name" value="Beta-barrel_YknX"/>
</dbReference>
<dbReference type="GO" id="GO:0030313">
    <property type="term" value="C:cell envelope"/>
    <property type="evidence" value="ECO:0007669"/>
    <property type="project" value="UniProtKB-SubCell"/>
</dbReference>
<dbReference type="AlphaFoldDB" id="A0A292YNY0"/>
<evidence type="ECO:0000256" key="2">
    <source>
        <dbReference type="ARBA" id="ARBA00023054"/>
    </source>
</evidence>
<sequence>MRTKIMKATAVFLLLVTTGCSEEQTFAGTIEGREIPVVAQVSGTIVALDKEEGDAITTDTILAKVDDKILNWQVKEAEAARDAALARLEEAQAGTRNQQIQQAVASINQFDALASQSKARMKQASATLQQMQAQVAQLKSQLDGARETLAYQEKQFKNAETLYAAKAISEREWDTQKELLNQAKTRVNQLEAQYQAGLAQIDAVNGEVAAAQAQVQAASAQQKSARAQLSLLEEGSTAYTIRNLLAQKDQAQARLEQVKEQLEKSDVRSPIKGIILRRHVELGEMVKPGTLLFTVLDPTNLEVTMYVPEADLNLVQVGKEVTVQVDAYPDKSFAGKIVRISEKAEFTPKNVQTTKERTKMVFAVTVRLSEGMGELKPGMPADIRVSSADGR</sequence>
<comment type="subcellular location">
    <subcellularLocation>
        <location evidence="1">Cell envelope</location>
    </subcellularLocation>
</comment>
<dbReference type="PROSITE" id="PS51257">
    <property type="entry name" value="PROKAR_LIPOPROTEIN"/>
    <property type="match status" value="1"/>
</dbReference>
<accession>A0A292YNY0</accession>
<dbReference type="OrthoDB" id="9778236at2"/>
<name>A0A292YNY0_9BACL</name>
<dbReference type="Proteomes" id="UP000217785">
    <property type="component" value="Unassembled WGS sequence"/>
</dbReference>
<dbReference type="Gene3D" id="1.10.287.470">
    <property type="entry name" value="Helix hairpin bin"/>
    <property type="match status" value="2"/>
</dbReference>
<dbReference type="PRINTS" id="PR01490">
    <property type="entry name" value="RTXTOXIND"/>
</dbReference>
<proteinExistence type="predicted"/>
<dbReference type="PANTHER" id="PTHR32347">
    <property type="entry name" value="EFFLUX SYSTEM COMPONENT YKNX-RELATED"/>
    <property type="match status" value="1"/>
</dbReference>
<dbReference type="RefSeq" id="WP_096181792.1">
    <property type="nucleotide sequence ID" value="NZ_BDUF01000046.1"/>
</dbReference>
<feature type="domain" description="YknX-like beta-barrel" evidence="5">
    <location>
        <begin position="302"/>
        <end position="382"/>
    </location>
</feature>
<reference evidence="7" key="1">
    <citation type="submission" date="2017-07" db="EMBL/GenBank/DDBJ databases">
        <title>Draft genome sequence of Effusibacillus lacus strain skLN1.</title>
        <authorList>
            <person name="Watanabe M."/>
            <person name="Kojima H."/>
            <person name="Fukui M."/>
        </authorList>
    </citation>
    <scope>NUCLEOTIDE SEQUENCE [LARGE SCALE GENOMIC DNA]</scope>
    <source>
        <strain evidence="7">skLN1</strain>
    </source>
</reference>